<dbReference type="Proteomes" id="UP001055879">
    <property type="component" value="Linkage Group LG01"/>
</dbReference>
<protein>
    <submittedName>
        <fullName evidence="1">Uncharacterized protein</fullName>
    </submittedName>
</protein>
<sequence>MGGGAAVKLGDGRKSAAEEPVVEGVVGEGFEDEEWEEWVSWLDVMLTKCKVGVDTGIEESPASIAY</sequence>
<proteinExistence type="predicted"/>
<gene>
    <name evidence="1" type="ORF">L6452_01673</name>
</gene>
<keyword evidence="2" id="KW-1185">Reference proteome</keyword>
<dbReference type="EMBL" id="CM042047">
    <property type="protein sequence ID" value="KAI3770537.1"/>
    <property type="molecule type" value="Genomic_DNA"/>
</dbReference>
<reference evidence="1 2" key="2">
    <citation type="journal article" date="2022" name="Mol. Ecol. Resour.">
        <title>The genomes of chicory, endive, great burdock and yacon provide insights into Asteraceae paleo-polyploidization history and plant inulin production.</title>
        <authorList>
            <person name="Fan W."/>
            <person name="Wang S."/>
            <person name="Wang H."/>
            <person name="Wang A."/>
            <person name="Jiang F."/>
            <person name="Liu H."/>
            <person name="Zhao H."/>
            <person name="Xu D."/>
            <person name="Zhang Y."/>
        </authorList>
    </citation>
    <scope>NUCLEOTIDE SEQUENCE [LARGE SCALE GENOMIC DNA]</scope>
    <source>
        <strain evidence="2">cv. Niubang</strain>
    </source>
</reference>
<organism evidence="1 2">
    <name type="scientific">Arctium lappa</name>
    <name type="common">Greater burdock</name>
    <name type="synonym">Lappa major</name>
    <dbReference type="NCBI Taxonomy" id="4217"/>
    <lineage>
        <taxon>Eukaryota</taxon>
        <taxon>Viridiplantae</taxon>
        <taxon>Streptophyta</taxon>
        <taxon>Embryophyta</taxon>
        <taxon>Tracheophyta</taxon>
        <taxon>Spermatophyta</taxon>
        <taxon>Magnoliopsida</taxon>
        <taxon>eudicotyledons</taxon>
        <taxon>Gunneridae</taxon>
        <taxon>Pentapetalae</taxon>
        <taxon>asterids</taxon>
        <taxon>campanulids</taxon>
        <taxon>Asterales</taxon>
        <taxon>Asteraceae</taxon>
        <taxon>Carduoideae</taxon>
        <taxon>Cardueae</taxon>
        <taxon>Arctiinae</taxon>
        <taxon>Arctium</taxon>
    </lineage>
</organism>
<evidence type="ECO:0000313" key="1">
    <source>
        <dbReference type="EMBL" id="KAI3770537.1"/>
    </source>
</evidence>
<accession>A0ACB9FHA1</accession>
<evidence type="ECO:0000313" key="2">
    <source>
        <dbReference type="Proteomes" id="UP001055879"/>
    </source>
</evidence>
<comment type="caution">
    <text evidence="1">The sequence shown here is derived from an EMBL/GenBank/DDBJ whole genome shotgun (WGS) entry which is preliminary data.</text>
</comment>
<reference evidence="2" key="1">
    <citation type="journal article" date="2022" name="Mol. Ecol. Resour.">
        <title>The genomes of chicory, endive, great burdock and yacon provide insights into Asteraceae palaeo-polyploidization history and plant inulin production.</title>
        <authorList>
            <person name="Fan W."/>
            <person name="Wang S."/>
            <person name="Wang H."/>
            <person name="Wang A."/>
            <person name="Jiang F."/>
            <person name="Liu H."/>
            <person name="Zhao H."/>
            <person name="Xu D."/>
            <person name="Zhang Y."/>
        </authorList>
    </citation>
    <scope>NUCLEOTIDE SEQUENCE [LARGE SCALE GENOMIC DNA]</scope>
    <source>
        <strain evidence="2">cv. Niubang</strain>
    </source>
</reference>
<name>A0ACB9FHA1_ARCLA</name>